<dbReference type="eggNOG" id="COG0438">
    <property type="taxonomic scope" value="Bacteria"/>
</dbReference>
<keyword evidence="3" id="KW-1185">Reference proteome</keyword>
<gene>
    <name evidence="2" type="ORF">Q766_12275</name>
</gene>
<dbReference type="Gene3D" id="3.40.50.2000">
    <property type="entry name" value="Glycogen Phosphorylase B"/>
    <property type="match status" value="2"/>
</dbReference>
<dbReference type="SUPFAM" id="SSF53756">
    <property type="entry name" value="UDP-Glycosyltransferase/glycogen phosphorylase"/>
    <property type="match status" value="1"/>
</dbReference>
<dbReference type="OrthoDB" id="9765330at2"/>
<dbReference type="PANTHER" id="PTHR12526:SF572">
    <property type="entry name" value="BLL5144 PROTEIN"/>
    <property type="match status" value="1"/>
</dbReference>
<dbReference type="SUPFAM" id="SSF81853">
    <property type="entry name" value="Family 10 polysaccharide lyase"/>
    <property type="match status" value="1"/>
</dbReference>
<dbReference type="Pfam" id="PF00534">
    <property type="entry name" value="Glycos_transf_1"/>
    <property type="match status" value="1"/>
</dbReference>
<dbReference type="GO" id="GO:0016757">
    <property type="term" value="F:glycosyltransferase activity"/>
    <property type="evidence" value="ECO:0007669"/>
    <property type="project" value="UniProtKB-KW"/>
</dbReference>
<dbReference type="Proteomes" id="UP000030111">
    <property type="component" value="Unassembled WGS sequence"/>
</dbReference>
<dbReference type="PANTHER" id="PTHR12526">
    <property type="entry name" value="GLYCOSYLTRANSFERASE"/>
    <property type="match status" value="1"/>
</dbReference>
<evidence type="ECO:0000259" key="1">
    <source>
        <dbReference type="Pfam" id="PF00534"/>
    </source>
</evidence>
<dbReference type="Gene3D" id="1.50.10.20">
    <property type="match status" value="1"/>
</dbReference>
<reference evidence="2 3" key="1">
    <citation type="submission" date="2013-09" db="EMBL/GenBank/DDBJ databases">
        <authorList>
            <person name="Zeng Z."/>
            <person name="Chen C."/>
        </authorList>
    </citation>
    <scope>NUCLEOTIDE SEQUENCE [LARGE SCALE GENOMIC DNA]</scope>
    <source>
        <strain evidence="2 3">WB 4.1-42</strain>
    </source>
</reference>
<dbReference type="GO" id="GO:0005975">
    <property type="term" value="P:carbohydrate metabolic process"/>
    <property type="evidence" value="ECO:0007669"/>
    <property type="project" value="InterPro"/>
</dbReference>
<dbReference type="RefSeq" id="WP_026991418.1">
    <property type="nucleotide sequence ID" value="NZ_AUGP01000029.1"/>
</dbReference>
<dbReference type="STRING" id="1121898.GCA_000422725_03449"/>
<accession>A0A0A2MWE7</accession>
<feature type="domain" description="Glycosyl transferase family 1" evidence="1">
    <location>
        <begin position="214"/>
        <end position="388"/>
    </location>
</feature>
<evidence type="ECO:0000313" key="3">
    <source>
        <dbReference type="Proteomes" id="UP000030111"/>
    </source>
</evidence>
<dbReference type="EMBL" id="JRLY01000009">
    <property type="protein sequence ID" value="KGO92550.1"/>
    <property type="molecule type" value="Genomic_DNA"/>
</dbReference>
<sequence>MKTRKTAGKKFQPYNSLIEQLSAQNITPTSLDTLPEILVITTFPPRQCGIATYSQDLITALNDHYVDSFSIKICAIESKNEQHTYTDTDVKYVLNTSNPESYTDLAKAINEDDNLKIVLIQHEFGLVHETVNHFNSFIDAVQKPLSVVFHTVLPNPNEEFKANVQHILNRADSLIVMTHNAADILVRDYIVDRDKIAVIAHGTHLVSHGRSAELKRKHGYEGRQVLSTFGLLSSGKSIETTLDALPNVVKTNPNVLFLIIGKTHPTVALQEGEVYREFLTKKIEDLGLQNNVQFINKYVALDELLEYLQLTDIYIFSSKDPNQAVSGTFSYALSCGCPIISTPIPHAVEVLAGDTGLIFDFGNSEQLTDAINTLLFDPVLREKMILNGLHKIVHTAWENSAVSHAKVLQKTAGGDKAIKLQYRNPKVNLDHMKHMTTDFGFVQFSKLNVPDLASGYTIDDNARAMIALCQHYKKYREKDVLKYIKIYLDFIGFCQQPDGRFLNYVDVNKNFTTQNDNENLEDSSGRAMWALGYLVSLGGILPAEYIDKAEAIFQKSLSLTKNIFSTRAMAFVIKGLYYYNRTVKDADTLIYIKMFADRMVQMYRHEADENWKWFEGYLTYANSVLPEALLLCYAITGNEVYRDVAKESFDFLLSNTFDDNSIKIISNRSWLVKGGKRETYGEQPIDVAYTILALRKFHDIFKEEEYLNKMEMAFNWFLGNNHLQHVIYNPCTGGCFDGLEQYSVNLNQGAESTVSYLMARLTITKYFGNPDTVYFRRKQRAAKTSALRTQDI</sequence>
<evidence type="ECO:0000313" key="2">
    <source>
        <dbReference type="EMBL" id="KGO92550.1"/>
    </source>
</evidence>
<dbReference type="InterPro" id="IPR001296">
    <property type="entry name" value="Glyco_trans_1"/>
</dbReference>
<organism evidence="2 3">
    <name type="scientific">Flavobacterium subsaxonicum WB 4.1-42 = DSM 21790</name>
    <dbReference type="NCBI Taxonomy" id="1121898"/>
    <lineage>
        <taxon>Bacteria</taxon>
        <taxon>Pseudomonadati</taxon>
        <taxon>Bacteroidota</taxon>
        <taxon>Flavobacteriia</taxon>
        <taxon>Flavobacteriales</taxon>
        <taxon>Flavobacteriaceae</taxon>
        <taxon>Flavobacterium</taxon>
    </lineage>
</organism>
<keyword evidence="2" id="KW-0328">Glycosyltransferase</keyword>
<dbReference type="SUPFAM" id="SSF48208">
    <property type="entry name" value="Six-hairpin glycosidases"/>
    <property type="match status" value="1"/>
</dbReference>
<protein>
    <submittedName>
        <fullName evidence="2">Mannosyltransferase</fullName>
    </submittedName>
</protein>
<dbReference type="InterPro" id="IPR008928">
    <property type="entry name" value="6-hairpin_glycosidase_sf"/>
</dbReference>
<proteinExistence type="predicted"/>
<keyword evidence="2" id="KW-0808">Transferase</keyword>
<name>A0A0A2MWE7_9FLAO</name>
<comment type="caution">
    <text evidence="2">The sequence shown here is derived from an EMBL/GenBank/DDBJ whole genome shotgun (WGS) entry which is preliminary data.</text>
</comment>
<dbReference type="AlphaFoldDB" id="A0A0A2MWE7"/>